<keyword evidence="4" id="KW-0378">Hydrolase</keyword>
<evidence type="ECO:0000256" key="6">
    <source>
        <dbReference type="ARBA" id="ARBA00022968"/>
    </source>
</evidence>
<sequence length="134" mass="14334">MSEVHPLWKATAAAGVLLFVGVAGAMLVLGTTSPFVVVEGKSMEPTLHEGDLLLVRGVHSTSGIETGDIVVFEKDGRRVVHRVVDKGTSRGGTILKTHGDSNPYSSMETVALENVRGKVVLRLPYLGRPFLLID</sequence>
<dbReference type="AlphaFoldDB" id="A0A133UDK7"/>
<evidence type="ECO:0000256" key="11">
    <source>
        <dbReference type="SAM" id="Phobius"/>
    </source>
</evidence>
<dbReference type="GO" id="GO:0004252">
    <property type="term" value="F:serine-type endopeptidase activity"/>
    <property type="evidence" value="ECO:0007669"/>
    <property type="project" value="InterPro"/>
</dbReference>
<keyword evidence="7 11" id="KW-1133">Transmembrane helix</keyword>
<evidence type="ECO:0000313" key="13">
    <source>
        <dbReference type="EMBL" id="KXA92287.1"/>
    </source>
</evidence>
<dbReference type="InterPro" id="IPR001733">
    <property type="entry name" value="Peptidase_S26B"/>
</dbReference>
<dbReference type="Pfam" id="PF00717">
    <property type="entry name" value="Peptidase_S24"/>
    <property type="match status" value="1"/>
</dbReference>
<name>A0A133UDK7_9EURY</name>
<keyword evidence="8 11" id="KW-0472">Membrane</keyword>
<evidence type="ECO:0000256" key="10">
    <source>
        <dbReference type="ARBA" id="ARBA00045533"/>
    </source>
</evidence>
<reference evidence="13 14" key="1">
    <citation type="journal article" date="2016" name="Sci. Rep.">
        <title>Metabolic traits of an uncultured archaeal lineage -MSBL1- from brine pools of the Red Sea.</title>
        <authorList>
            <person name="Mwirichia R."/>
            <person name="Alam I."/>
            <person name="Rashid M."/>
            <person name="Vinu M."/>
            <person name="Ba-Alawi W."/>
            <person name="Anthony Kamau A."/>
            <person name="Kamanda Ngugi D."/>
            <person name="Goker M."/>
            <person name="Klenk H.P."/>
            <person name="Bajic V."/>
            <person name="Stingl U."/>
        </authorList>
    </citation>
    <scope>NUCLEOTIDE SEQUENCE [LARGE SCALE GENOMIC DNA]</scope>
    <source>
        <strain evidence="13">SCGC-AAA259E17</strain>
    </source>
</reference>
<evidence type="ECO:0000256" key="7">
    <source>
        <dbReference type="ARBA" id="ARBA00022989"/>
    </source>
</evidence>
<dbReference type="InterPro" id="IPR015927">
    <property type="entry name" value="Peptidase_S24_S26A/B/C"/>
</dbReference>
<organism evidence="13 14">
    <name type="scientific">candidate division MSBL1 archaeon SCGC-AAA259E17</name>
    <dbReference type="NCBI Taxonomy" id="1698263"/>
    <lineage>
        <taxon>Archaea</taxon>
        <taxon>Methanobacteriati</taxon>
        <taxon>Methanobacteriota</taxon>
        <taxon>candidate division MSBL1</taxon>
    </lineage>
</organism>
<dbReference type="GO" id="GO:0016020">
    <property type="term" value="C:membrane"/>
    <property type="evidence" value="ECO:0007669"/>
    <property type="project" value="InterPro"/>
</dbReference>
<keyword evidence="6" id="KW-0735">Signal-anchor</keyword>
<evidence type="ECO:0000256" key="4">
    <source>
        <dbReference type="ARBA" id="ARBA00022801"/>
    </source>
</evidence>
<dbReference type="Gene3D" id="2.10.109.10">
    <property type="entry name" value="Umud Fragment, subunit A"/>
    <property type="match status" value="1"/>
</dbReference>
<dbReference type="PANTHER" id="PTHR10806">
    <property type="entry name" value="SIGNAL PEPTIDASE COMPLEX CATALYTIC SUBUNIT SEC11"/>
    <property type="match status" value="1"/>
</dbReference>
<evidence type="ECO:0000256" key="5">
    <source>
        <dbReference type="ARBA" id="ARBA00022824"/>
    </source>
</evidence>
<dbReference type="PROSITE" id="PS00501">
    <property type="entry name" value="SPASE_I_1"/>
    <property type="match status" value="1"/>
</dbReference>
<feature type="domain" description="Peptidase S24/S26A/S26B/S26C" evidence="12">
    <location>
        <begin position="31"/>
        <end position="88"/>
    </location>
</feature>
<comment type="caution">
    <text evidence="13">The sequence shown here is derived from an EMBL/GenBank/DDBJ whole genome shotgun (WGS) entry which is preliminary data.</text>
</comment>
<dbReference type="InterPro" id="IPR019756">
    <property type="entry name" value="Pept_S26A_signal_pept_1_Ser-AS"/>
</dbReference>
<evidence type="ECO:0000256" key="2">
    <source>
        <dbReference type="ARBA" id="ARBA00022670"/>
    </source>
</evidence>
<protein>
    <recommendedName>
        <fullName evidence="9">Signal peptidase I</fullName>
    </recommendedName>
</protein>
<gene>
    <name evidence="13" type="ORF">AKJ64_03565</name>
</gene>
<dbReference type="InterPro" id="IPR019533">
    <property type="entry name" value="Peptidase_S26"/>
</dbReference>
<evidence type="ECO:0000256" key="1">
    <source>
        <dbReference type="ARBA" id="ARBA00004648"/>
    </source>
</evidence>
<dbReference type="EMBL" id="LHXN01000063">
    <property type="protein sequence ID" value="KXA92287.1"/>
    <property type="molecule type" value="Genomic_DNA"/>
</dbReference>
<evidence type="ECO:0000256" key="3">
    <source>
        <dbReference type="ARBA" id="ARBA00022692"/>
    </source>
</evidence>
<dbReference type="NCBIfam" id="TIGR02228">
    <property type="entry name" value="sigpep_I_arch"/>
    <property type="match status" value="1"/>
</dbReference>
<dbReference type="Proteomes" id="UP000070373">
    <property type="component" value="Unassembled WGS sequence"/>
</dbReference>
<comment type="function">
    <text evidence="10">Catalytic component of the signal peptidase complex (SPC) which catalyzes the cleavage of N-terminal signal sequences from nascent proteins as they are translocated into the lumen of the endoplasmic reticulum. Specifically cleaves N-terminal signal peptides that contain a hydrophobic alpha-helix (h-region) shorter than 18-20 amino acids.</text>
</comment>
<dbReference type="GO" id="GO:0006465">
    <property type="term" value="P:signal peptide processing"/>
    <property type="evidence" value="ECO:0007669"/>
    <property type="project" value="InterPro"/>
</dbReference>
<accession>A0A133UDK7</accession>
<comment type="subcellular location">
    <subcellularLocation>
        <location evidence="1">Endoplasmic reticulum membrane</location>
        <topology evidence="1">Single-pass type II membrane protein</topology>
    </subcellularLocation>
</comment>
<keyword evidence="2" id="KW-0645">Protease</keyword>
<evidence type="ECO:0000313" key="14">
    <source>
        <dbReference type="Proteomes" id="UP000070373"/>
    </source>
</evidence>
<dbReference type="CDD" id="cd06530">
    <property type="entry name" value="S26_SPase_I"/>
    <property type="match status" value="1"/>
</dbReference>
<dbReference type="SUPFAM" id="SSF51306">
    <property type="entry name" value="LexA/Signal peptidase"/>
    <property type="match status" value="1"/>
</dbReference>
<dbReference type="InterPro" id="IPR036286">
    <property type="entry name" value="LexA/Signal_pep-like_sf"/>
</dbReference>
<proteinExistence type="predicted"/>
<keyword evidence="3 11" id="KW-0812">Transmembrane</keyword>
<evidence type="ECO:0000256" key="8">
    <source>
        <dbReference type="ARBA" id="ARBA00023136"/>
    </source>
</evidence>
<evidence type="ECO:0000256" key="9">
    <source>
        <dbReference type="ARBA" id="ARBA00033305"/>
    </source>
</evidence>
<keyword evidence="5" id="KW-0256">Endoplasmic reticulum</keyword>
<evidence type="ECO:0000259" key="12">
    <source>
        <dbReference type="Pfam" id="PF00717"/>
    </source>
</evidence>
<dbReference type="PANTHER" id="PTHR10806:SF6">
    <property type="entry name" value="SIGNAL PEPTIDASE COMPLEX CATALYTIC SUBUNIT SEC11"/>
    <property type="match status" value="1"/>
</dbReference>
<keyword evidence="14" id="KW-1185">Reference proteome</keyword>
<feature type="transmembrane region" description="Helical" evidence="11">
    <location>
        <begin position="12"/>
        <end position="38"/>
    </location>
</feature>